<organism evidence="1 2">
    <name type="scientific">Paramecium sonneborni</name>
    <dbReference type="NCBI Taxonomy" id="65129"/>
    <lineage>
        <taxon>Eukaryota</taxon>
        <taxon>Sar</taxon>
        <taxon>Alveolata</taxon>
        <taxon>Ciliophora</taxon>
        <taxon>Intramacronucleata</taxon>
        <taxon>Oligohymenophorea</taxon>
        <taxon>Peniculida</taxon>
        <taxon>Parameciidae</taxon>
        <taxon>Paramecium</taxon>
    </lineage>
</organism>
<sequence>MSNPSLIFKQQNAFKSQSEIVLSKKSNDDNFSFIQHNIQSQIKLKNTQTIKDQIEHLQKEIVFLDEKSIEISEDQRKYTKSKLKLQLMQVLSQSEHVQTIKIPQINQNIEINNKELMLYVLKETLARDQNREILMTDGIHSCGFDSIIGAFGQDQQCLRFRTTNVQYEQLISDVMVREQYLLNFKENVSKIYNVPLSDVIILDITKGSSVISFKIQNKTDLLNDLESMKFLEKNCNGQVDIHNYFVECNNQKKSGIGIKPQDFDHRYNMVWDGFKDFELRGPSDKRYEYYFPKGCQGFGLNIDKYGKDQNWIKMNGNKNEWRILYHGTKNECVKDIIISHLKPGQRNQYSKYQCINEEGEIVKVGTGIYFSDKVEVCVNDGYATPIDINGRKFSAIFMTRVNPKKIRQSESMKQSRYFVVNNSEDVRQYRILIYEQK</sequence>
<reference evidence="1" key="1">
    <citation type="submission" date="2021-01" db="EMBL/GenBank/DDBJ databases">
        <authorList>
            <consortium name="Genoscope - CEA"/>
            <person name="William W."/>
        </authorList>
    </citation>
    <scope>NUCLEOTIDE SEQUENCE</scope>
</reference>
<dbReference type="Proteomes" id="UP000692954">
    <property type="component" value="Unassembled WGS sequence"/>
</dbReference>
<gene>
    <name evidence="1" type="ORF">PSON_ATCC_30995.1.T1130164</name>
</gene>
<comment type="caution">
    <text evidence="1">The sequence shown here is derived from an EMBL/GenBank/DDBJ whole genome shotgun (WGS) entry which is preliminary data.</text>
</comment>
<evidence type="ECO:0000313" key="1">
    <source>
        <dbReference type="EMBL" id="CAD8117344.1"/>
    </source>
</evidence>
<evidence type="ECO:0000313" key="2">
    <source>
        <dbReference type="Proteomes" id="UP000692954"/>
    </source>
</evidence>
<name>A0A8S1QR49_9CILI</name>
<protein>
    <submittedName>
        <fullName evidence="1">Uncharacterized protein</fullName>
    </submittedName>
</protein>
<keyword evidence="2" id="KW-1185">Reference proteome</keyword>
<dbReference type="PANTHER" id="PTHR36649:SF28">
    <property type="entry name" value="UBIQUITIN-LIKE DOMAIN-CONTAINING PROTEIN"/>
    <property type="match status" value="1"/>
</dbReference>
<accession>A0A8S1QR49</accession>
<dbReference type="PANTHER" id="PTHR36649">
    <property type="entry name" value="UBIQUITIN-LIKE DOMAIN-CONTAINING PROTEIN"/>
    <property type="match status" value="1"/>
</dbReference>
<dbReference type="AlphaFoldDB" id="A0A8S1QR49"/>
<proteinExistence type="predicted"/>
<dbReference type="OrthoDB" id="304474at2759"/>
<dbReference type="EMBL" id="CAJJDN010000113">
    <property type="protein sequence ID" value="CAD8117344.1"/>
    <property type="molecule type" value="Genomic_DNA"/>
</dbReference>